<comment type="similarity">
    <text evidence="1">Belongs to the peptidase M24 family.</text>
</comment>
<dbReference type="InterPro" id="IPR036388">
    <property type="entry name" value="WH-like_DNA-bd_sf"/>
</dbReference>
<dbReference type="OrthoDB" id="5876363at2759"/>
<evidence type="ECO:0000313" key="6">
    <source>
        <dbReference type="Proteomes" id="UP001165085"/>
    </source>
</evidence>
<dbReference type="CDD" id="cd01089">
    <property type="entry name" value="PA2G4-like"/>
    <property type="match status" value="1"/>
</dbReference>
<feature type="coiled-coil region" evidence="2">
    <location>
        <begin position="376"/>
        <end position="411"/>
    </location>
</feature>
<evidence type="ECO:0000313" key="5">
    <source>
        <dbReference type="EMBL" id="GMH62387.1"/>
    </source>
</evidence>
<feature type="region of interest" description="Disordered" evidence="3">
    <location>
        <begin position="1"/>
        <end position="26"/>
    </location>
</feature>
<dbReference type="AlphaFoldDB" id="A0A9W7E126"/>
<dbReference type="PANTHER" id="PTHR10804:SF11">
    <property type="entry name" value="PROLIFERATION-ASSOCIATED PROTEIN 2G4"/>
    <property type="match status" value="1"/>
</dbReference>
<dbReference type="Gene3D" id="3.90.230.10">
    <property type="entry name" value="Creatinase/methionine aminopeptidase superfamily"/>
    <property type="match status" value="1"/>
</dbReference>
<dbReference type="FunFam" id="1.10.10.10:FF:000029">
    <property type="entry name" value="Proliferation-associated 2G4, a"/>
    <property type="match status" value="1"/>
</dbReference>
<keyword evidence="2" id="KW-0175">Coiled coil</keyword>
<sequence>MSAMIDDDDVSLPSGSEDENETEEVDKEIVTDLSDTKVVTKYLEASRIANLALSTLIPHIVAGASVLDLIEIGETIINKSLSKIYNKKEDGKDVQKGIAFPVCLSVNERICNFSPLKSESDSAPPLSASDVVKIDLGCHIDGYIACTAHTVVVPSAAGQTPVLPDPGMGDVGKACYDAMSVAAALIKPGNTNTMVTSALGKVAEAYGVKFIANVRMHQMKHFVIDGSKEIALCPPDVEAGEERVAECTFEENEVYCIDVAMSTGTGKGREGNDRTTVFKRNVDQTYKLKMKASKYVLNQIQADFPTMPFSLRMVPDERQAKMGVTECVSHNLLSAYPVFNERDGAYVAHFKTTVLVMSSGTKKVTGQGLDGYYVSEKGLDEENEALLKEVREAEEKKKAKAAAKKKKKKAKK</sequence>
<evidence type="ECO:0000256" key="2">
    <source>
        <dbReference type="SAM" id="Coils"/>
    </source>
</evidence>
<dbReference type="SUPFAM" id="SSF46785">
    <property type="entry name" value="Winged helix' DNA-binding domain"/>
    <property type="match status" value="1"/>
</dbReference>
<dbReference type="InterPro" id="IPR000994">
    <property type="entry name" value="Pept_M24"/>
</dbReference>
<dbReference type="Gene3D" id="1.10.10.10">
    <property type="entry name" value="Winged helix-like DNA-binding domain superfamily/Winged helix DNA-binding domain"/>
    <property type="match status" value="1"/>
</dbReference>
<proteinExistence type="inferred from homology"/>
<dbReference type="Proteomes" id="UP001165085">
    <property type="component" value="Unassembled WGS sequence"/>
</dbReference>
<dbReference type="PANTHER" id="PTHR10804">
    <property type="entry name" value="PROTEASE FAMILY M24 METHIONYL AMINOPEPTIDASE, AMINOPEPTIDASE P"/>
    <property type="match status" value="1"/>
</dbReference>
<dbReference type="InterPro" id="IPR036390">
    <property type="entry name" value="WH_DNA-bd_sf"/>
</dbReference>
<dbReference type="InterPro" id="IPR047113">
    <property type="entry name" value="PA2G4/ARX1"/>
</dbReference>
<gene>
    <name evidence="5" type="ORF">TrST_g13771</name>
</gene>
<dbReference type="Pfam" id="PF00557">
    <property type="entry name" value="Peptidase_M24"/>
    <property type="match status" value="1"/>
</dbReference>
<organism evidence="5 6">
    <name type="scientific">Triparma strigata</name>
    <dbReference type="NCBI Taxonomy" id="1606541"/>
    <lineage>
        <taxon>Eukaryota</taxon>
        <taxon>Sar</taxon>
        <taxon>Stramenopiles</taxon>
        <taxon>Ochrophyta</taxon>
        <taxon>Bolidophyceae</taxon>
        <taxon>Parmales</taxon>
        <taxon>Triparmaceae</taxon>
        <taxon>Triparma</taxon>
    </lineage>
</organism>
<dbReference type="SUPFAM" id="SSF55920">
    <property type="entry name" value="Creatinase/aminopeptidase"/>
    <property type="match status" value="1"/>
</dbReference>
<evidence type="ECO:0000259" key="4">
    <source>
        <dbReference type="Pfam" id="PF00557"/>
    </source>
</evidence>
<comment type="caution">
    <text evidence="5">The sequence shown here is derived from an EMBL/GenBank/DDBJ whole genome shotgun (WGS) entry which is preliminary data.</text>
</comment>
<evidence type="ECO:0000256" key="3">
    <source>
        <dbReference type="SAM" id="MobiDB-lite"/>
    </source>
</evidence>
<name>A0A9W7E126_9STRA</name>
<accession>A0A9W7E126</accession>
<feature type="domain" description="Peptidase M24" evidence="4">
    <location>
        <begin position="42"/>
        <end position="223"/>
    </location>
</feature>
<protein>
    <recommendedName>
        <fullName evidence="4">Peptidase M24 domain-containing protein</fullName>
    </recommendedName>
</protein>
<dbReference type="InterPro" id="IPR036005">
    <property type="entry name" value="Creatinase/aminopeptidase-like"/>
</dbReference>
<keyword evidence="6" id="KW-1185">Reference proteome</keyword>
<evidence type="ECO:0000256" key="1">
    <source>
        <dbReference type="ARBA" id="ARBA00007319"/>
    </source>
</evidence>
<dbReference type="EMBL" id="BRXY01000077">
    <property type="protein sequence ID" value="GMH62387.1"/>
    <property type="molecule type" value="Genomic_DNA"/>
</dbReference>
<reference evidence="6" key="1">
    <citation type="journal article" date="2023" name="Commun. Biol.">
        <title>Genome analysis of Parmales, the sister group of diatoms, reveals the evolutionary specialization of diatoms from phago-mixotrophs to photoautotrophs.</title>
        <authorList>
            <person name="Ban H."/>
            <person name="Sato S."/>
            <person name="Yoshikawa S."/>
            <person name="Yamada K."/>
            <person name="Nakamura Y."/>
            <person name="Ichinomiya M."/>
            <person name="Sato N."/>
            <person name="Blanc-Mathieu R."/>
            <person name="Endo H."/>
            <person name="Kuwata A."/>
            <person name="Ogata H."/>
        </authorList>
    </citation>
    <scope>NUCLEOTIDE SEQUENCE [LARGE SCALE GENOMIC DNA]</scope>
    <source>
        <strain evidence="6">NIES 3701</strain>
    </source>
</reference>